<accession>A0A4Y7SXF5</accession>
<dbReference type="GO" id="GO:0071944">
    <property type="term" value="C:cell periphery"/>
    <property type="evidence" value="ECO:0007669"/>
    <property type="project" value="UniProtKB-ARBA"/>
</dbReference>
<feature type="compositionally biased region" description="Low complexity" evidence="5">
    <location>
        <begin position="150"/>
        <end position="164"/>
    </location>
</feature>
<keyword evidence="4 6" id="KW-0472">Membrane</keyword>
<evidence type="ECO:0000256" key="3">
    <source>
        <dbReference type="ARBA" id="ARBA00022989"/>
    </source>
</evidence>
<reference evidence="8 9" key="1">
    <citation type="journal article" date="2019" name="Nat. Ecol. Evol.">
        <title>Megaphylogeny resolves global patterns of mushroom evolution.</title>
        <authorList>
            <person name="Varga T."/>
            <person name="Krizsan K."/>
            <person name="Foldi C."/>
            <person name="Dima B."/>
            <person name="Sanchez-Garcia M."/>
            <person name="Sanchez-Ramirez S."/>
            <person name="Szollosi G.J."/>
            <person name="Szarkandi J.G."/>
            <person name="Papp V."/>
            <person name="Albert L."/>
            <person name="Andreopoulos W."/>
            <person name="Angelini C."/>
            <person name="Antonin V."/>
            <person name="Barry K.W."/>
            <person name="Bougher N.L."/>
            <person name="Buchanan P."/>
            <person name="Buyck B."/>
            <person name="Bense V."/>
            <person name="Catcheside P."/>
            <person name="Chovatia M."/>
            <person name="Cooper J."/>
            <person name="Damon W."/>
            <person name="Desjardin D."/>
            <person name="Finy P."/>
            <person name="Geml J."/>
            <person name="Haridas S."/>
            <person name="Hughes K."/>
            <person name="Justo A."/>
            <person name="Karasinski D."/>
            <person name="Kautmanova I."/>
            <person name="Kiss B."/>
            <person name="Kocsube S."/>
            <person name="Kotiranta H."/>
            <person name="LaButti K.M."/>
            <person name="Lechner B.E."/>
            <person name="Liimatainen K."/>
            <person name="Lipzen A."/>
            <person name="Lukacs Z."/>
            <person name="Mihaltcheva S."/>
            <person name="Morgado L.N."/>
            <person name="Niskanen T."/>
            <person name="Noordeloos M.E."/>
            <person name="Ohm R.A."/>
            <person name="Ortiz-Santana B."/>
            <person name="Ovrebo C."/>
            <person name="Racz N."/>
            <person name="Riley R."/>
            <person name="Savchenko A."/>
            <person name="Shiryaev A."/>
            <person name="Soop K."/>
            <person name="Spirin V."/>
            <person name="Szebenyi C."/>
            <person name="Tomsovsky M."/>
            <person name="Tulloss R.E."/>
            <person name="Uehling J."/>
            <person name="Grigoriev I.V."/>
            <person name="Vagvolgyi C."/>
            <person name="Papp T."/>
            <person name="Martin F.M."/>
            <person name="Miettinen O."/>
            <person name="Hibbett D.S."/>
            <person name="Nagy L.G."/>
        </authorList>
    </citation>
    <scope>NUCLEOTIDE SEQUENCE [LARGE SCALE GENOMIC DNA]</scope>
    <source>
        <strain evidence="8 9">FP101781</strain>
    </source>
</reference>
<keyword evidence="3 6" id="KW-1133">Transmembrane helix</keyword>
<feature type="transmembrane region" description="Helical" evidence="6">
    <location>
        <begin position="194"/>
        <end position="218"/>
    </location>
</feature>
<feature type="region of interest" description="Disordered" evidence="5">
    <location>
        <begin position="145"/>
        <end position="188"/>
    </location>
</feature>
<dbReference type="OrthoDB" id="2576311at2759"/>
<feature type="region of interest" description="Disordered" evidence="5">
    <location>
        <begin position="284"/>
        <end position="353"/>
    </location>
</feature>
<feature type="chain" id="PRO_5021488708" description="Mid2 domain-containing protein" evidence="7">
    <location>
        <begin position="30"/>
        <end position="353"/>
    </location>
</feature>
<dbReference type="Proteomes" id="UP000298030">
    <property type="component" value="Unassembled WGS sequence"/>
</dbReference>
<evidence type="ECO:0000256" key="5">
    <source>
        <dbReference type="SAM" id="MobiDB-lite"/>
    </source>
</evidence>
<gene>
    <name evidence="8" type="ORF">FA13DRAFT_1737195</name>
</gene>
<dbReference type="STRING" id="71717.A0A4Y7SXF5"/>
<evidence type="ECO:0000256" key="6">
    <source>
        <dbReference type="SAM" id="Phobius"/>
    </source>
</evidence>
<sequence>MPVATSAPSLTPQRTALLWLVATVTLVLGQDSDVHTCQADLSWMVNSRGQTPCLLASYLQSQCRPMEVNAIPVGTHYLGPQSPAEANECVCSTVVYNLISACAACQGRRWASFTNWSTNCSGGPHLSWWSPGITFDTSQALRAGTDPLESTTSSLPTSTGSTASQNPSSSDPTTAPITPTNANSNSTSNPNAGAIAGGVVGGIVALVAIGLLILWLVLRKRRARVDKNFVVDTEIKPAYSAPSGSSHQRGESQAPMLDNFSPPMGSSTLPSLYGVRPMSPPSGPPTYYGSGLGPMDMSETGTLPMSPSSAVFTTLPSRRSFESFTQSQPSQFGSLVPTPPRRGVGYTGAAELS</sequence>
<evidence type="ECO:0000256" key="1">
    <source>
        <dbReference type="ARBA" id="ARBA00004167"/>
    </source>
</evidence>
<evidence type="ECO:0000313" key="8">
    <source>
        <dbReference type="EMBL" id="TEB26545.1"/>
    </source>
</evidence>
<dbReference type="InterPro" id="IPR051694">
    <property type="entry name" value="Immunoregulatory_rcpt-like"/>
</dbReference>
<evidence type="ECO:0000313" key="9">
    <source>
        <dbReference type="Proteomes" id="UP000298030"/>
    </source>
</evidence>
<evidence type="ECO:0000256" key="7">
    <source>
        <dbReference type="SAM" id="SignalP"/>
    </source>
</evidence>
<keyword evidence="9" id="KW-1185">Reference proteome</keyword>
<dbReference type="GO" id="GO:0016020">
    <property type="term" value="C:membrane"/>
    <property type="evidence" value="ECO:0007669"/>
    <property type="project" value="UniProtKB-SubCell"/>
</dbReference>
<evidence type="ECO:0000256" key="4">
    <source>
        <dbReference type="ARBA" id="ARBA00023136"/>
    </source>
</evidence>
<keyword evidence="2 6" id="KW-0812">Transmembrane</keyword>
<organism evidence="8 9">
    <name type="scientific">Coprinellus micaceus</name>
    <name type="common">Glistening ink-cap mushroom</name>
    <name type="synonym">Coprinus micaceus</name>
    <dbReference type="NCBI Taxonomy" id="71717"/>
    <lineage>
        <taxon>Eukaryota</taxon>
        <taxon>Fungi</taxon>
        <taxon>Dikarya</taxon>
        <taxon>Basidiomycota</taxon>
        <taxon>Agaricomycotina</taxon>
        <taxon>Agaricomycetes</taxon>
        <taxon>Agaricomycetidae</taxon>
        <taxon>Agaricales</taxon>
        <taxon>Agaricineae</taxon>
        <taxon>Psathyrellaceae</taxon>
        <taxon>Coprinellus</taxon>
    </lineage>
</organism>
<dbReference type="PANTHER" id="PTHR15549">
    <property type="entry name" value="PAIRED IMMUNOGLOBULIN-LIKE TYPE 2 RECEPTOR"/>
    <property type="match status" value="1"/>
</dbReference>
<dbReference type="AlphaFoldDB" id="A0A4Y7SXF5"/>
<comment type="subcellular location">
    <subcellularLocation>
        <location evidence="1">Membrane</location>
        <topology evidence="1">Single-pass membrane protein</topology>
    </subcellularLocation>
</comment>
<keyword evidence="7" id="KW-0732">Signal</keyword>
<name>A0A4Y7SXF5_COPMI</name>
<protein>
    <recommendedName>
        <fullName evidence="10">Mid2 domain-containing protein</fullName>
    </recommendedName>
</protein>
<comment type="caution">
    <text evidence="8">The sequence shown here is derived from an EMBL/GenBank/DDBJ whole genome shotgun (WGS) entry which is preliminary data.</text>
</comment>
<proteinExistence type="predicted"/>
<evidence type="ECO:0000256" key="2">
    <source>
        <dbReference type="ARBA" id="ARBA00022692"/>
    </source>
</evidence>
<feature type="signal peptide" evidence="7">
    <location>
        <begin position="1"/>
        <end position="29"/>
    </location>
</feature>
<feature type="compositionally biased region" description="Polar residues" evidence="5">
    <location>
        <begin position="299"/>
        <end position="333"/>
    </location>
</feature>
<dbReference type="EMBL" id="QPFP01000047">
    <property type="protein sequence ID" value="TEB26545.1"/>
    <property type="molecule type" value="Genomic_DNA"/>
</dbReference>
<feature type="region of interest" description="Disordered" evidence="5">
    <location>
        <begin position="238"/>
        <end position="263"/>
    </location>
</feature>
<evidence type="ECO:0008006" key="10">
    <source>
        <dbReference type="Google" id="ProtNLM"/>
    </source>
</evidence>
<dbReference type="PANTHER" id="PTHR15549:SF26">
    <property type="entry name" value="AXIAL BUDDING PATTERN PROTEIN 2-RELATED"/>
    <property type="match status" value="1"/>
</dbReference>
<feature type="compositionally biased region" description="Low complexity" evidence="5">
    <location>
        <begin position="172"/>
        <end position="188"/>
    </location>
</feature>